<evidence type="ECO:0000256" key="2">
    <source>
        <dbReference type="SAM" id="MobiDB-lite"/>
    </source>
</evidence>
<dbReference type="RefSeq" id="WP_096654258.1">
    <property type="nucleotide sequence ID" value="NZ_NWUX01000024.1"/>
</dbReference>
<proteinExistence type="predicted"/>
<reference evidence="4" key="1">
    <citation type="submission" date="2017-09" db="EMBL/GenBank/DDBJ databases">
        <authorList>
            <person name="Cho G.-S."/>
            <person name="Oguntoyinbo F.A."/>
            <person name="Cnockaert M."/>
            <person name="Kabisch J."/>
            <person name="Neve H."/>
            <person name="Bockelmann W."/>
            <person name="Wenning M."/>
            <person name="Franz C.M."/>
            <person name="Vandamme P."/>
        </authorList>
    </citation>
    <scope>NUCLEOTIDE SEQUENCE [LARGE SCALE GENOMIC DNA]</scope>
    <source>
        <strain evidence="4">MBT G8648</strain>
    </source>
</reference>
<evidence type="ECO:0000313" key="4">
    <source>
        <dbReference type="Proteomes" id="UP000218677"/>
    </source>
</evidence>
<dbReference type="OrthoDB" id="7656008at2"/>
<feature type="region of interest" description="Disordered" evidence="2">
    <location>
        <begin position="410"/>
        <end position="429"/>
    </location>
</feature>
<dbReference type="EMBL" id="NWUX01000024">
    <property type="protein sequence ID" value="PCF94059.1"/>
    <property type="molecule type" value="Genomic_DNA"/>
</dbReference>
<dbReference type="SUPFAM" id="SSF110849">
    <property type="entry name" value="ParB/Sulfiredoxin"/>
    <property type="match status" value="1"/>
</dbReference>
<feature type="region of interest" description="Disordered" evidence="2">
    <location>
        <begin position="319"/>
        <end position="343"/>
    </location>
</feature>
<dbReference type="NCBIfam" id="TIGR03764">
    <property type="entry name" value="ICE_PFGI_1_parB"/>
    <property type="match status" value="1"/>
</dbReference>
<dbReference type="Proteomes" id="UP000218677">
    <property type="component" value="Unassembled WGS sequence"/>
</dbReference>
<evidence type="ECO:0000313" key="3">
    <source>
        <dbReference type="EMBL" id="PCF94059.1"/>
    </source>
</evidence>
<feature type="coiled-coil region" evidence="1">
    <location>
        <begin position="373"/>
        <end position="400"/>
    </location>
</feature>
<sequence length="634" mass="71469">MSKKHMSQNEILQKLQQPGPTLKSQPVKSLGAPLREMGIEVTLNDVRPYDRNPRSQRNPKYDEIKASIRAAGLKHAPVLTQRPGDDLYMISDGGNTRLEILTELYAETGDEKYYRFHAIFRPWISEAAAMAGHLSENENRGDLSWIEKCLGLQELKQELEQEADQSFSQRELVSIAQGLGYTINQSHISKMLYTLEHLWPTLPLTLQSGMGKPQVEKAIRYREATLQIWVYCEVKPKEDFAGAWHTTMSQFDREDQDVLPWSIVEDRLLGMLEAEMQVHLAPLDHALSTILEYRQRRYSLEEHRDQIWGPLDVELGRAEGIPRTTYPPLPEAKPDSTDSTKTATLQQVVEPQSAQEVGDSTLSFQASEKDQGGDSENDELAALRRKLAELQEENASLVEQAVVPPTSMISEVSVPRSSEQDSNDNDAEGDAVLSLSDEERQQRIADQTLSPVHESEGHRNLREMLARQEGGEPINFEANAVRSIPLMSDGPEGGPVYPVTDIWTVEPQYLAPRDLRVQINQFAQGLARWAGFCKPGDELYPVQPSNTGVGYQLEPLSDEQSQSPRAQKMWQLLASLAGEPLHPMYPDASLIGELLGTNSDEDALPDELLVRFYRMVRLVRVLREEIKRDEEDAS</sequence>
<dbReference type="AlphaFoldDB" id="A0A2A4HI74"/>
<keyword evidence="4" id="KW-1185">Reference proteome</keyword>
<evidence type="ECO:0000256" key="1">
    <source>
        <dbReference type="SAM" id="Coils"/>
    </source>
</evidence>
<protein>
    <submittedName>
        <fullName evidence="3">Uncharacterized protein</fullName>
    </submittedName>
</protein>
<dbReference type="InterPro" id="IPR036086">
    <property type="entry name" value="ParB/Sulfiredoxin_sf"/>
</dbReference>
<organism evidence="3 4">
    <name type="scientific">Vreelandella nigrificans</name>
    <dbReference type="NCBI Taxonomy" id="2042704"/>
    <lineage>
        <taxon>Bacteria</taxon>
        <taxon>Pseudomonadati</taxon>
        <taxon>Pseudomonadota</taxon>
        <taxon>Gammaproteobacteria</taxon>
        <taxon>Oceanospirillales</taxon>
        <taxon>Halomonadaceae</taxon>
        <taxon>Vreelandella</taxon>
    </lineage>
</organism>
<accession>A0A2A4HI74</accession>
<name>A0A2A4HI74_9GAMM</name>
<keyword evidence="1" id="KW-0175">Coiled coil</keyword>
<feature type="region of interest" description="Disordered" evidence="2">
    <location>
        <begin position="1"/>
        <end position="33"/>
    </location>
</feature>
<feature type="compositionally biased region" description="Polar residues" evidence="2">
    <location>
        <begin position="8"/>
        <end position="27"/>
    </location>
</feature>
<dbReference type="InterPro" id="IPR022304">
    <property type="entry name" value="ICE_PFGI_1_ParB"/>
</dbReference>
<gene>
    <name evidence="3" type="ORF">CPA45_18955</name>
</gene>
<comment type="caution">
    <text evidence="3">The sequence shown here is derived from an EMBL/GenBank/DDBJ whole genome shotgun (WGS) entry which is preliminary data.</text>
</comment>